<accession>A0A4C1ULF9</accession>
<protein>
    <submittedName>
        <fullName evidence="2">Uncharacterized protein</fullName>
    </submittedName>
</protein>
<evidence type="ECO:0000313" key="3">
    <source>
        <dbReference type="Proteomes" id="UP000299102"/>
    </source>
</evidence>
<comment type="caution">
    <text evidence="2">The sequence shown here is derived from an EMBL/GenBank/DDBJ whole genome shotgun (WGS) entry which is preliminary data.</text>
</comment>
<feature type="region of interest" description="Disordered" evidence="1">
    <location>
        <begin position="44"/>
        <end position="120"/>
    </location>
</feature>
<proteinExistence type="predicted"/>
<feature type="compositionally biased region" description="Basic residues" evidence="1">
    <location>
        <begin position="72"/>
        <end position="85"/>
    </location>
</feature>
<dbReference type="Proteomes" id="UP000299102">
    <property type="component" value="Unassembled WGS sequence"/>
</dbReference>
<keyword evidence="3" id="KW-1185">Reference proteome</keyword>
<dbReference type="EMBL" id="BGZK01000190">
    <property type="protein sequence ID" value="GBP27159.1"/>
    <property type="molecule type" value="Genomic_DNA"/>
</dbReference>
<reference evidence="2 3" key="1">
    <citation type="journal article" date="2019" name="Commun. Biol.">
        <title>The bagworm genome reveals a unique fibroin gene that provides high tensile strength.</title>
        <authorList>
            <person name="Kono N."/>
            <person name="Nakamura H."/>
            <person name="Ohtoshi R."/>
            <person name="Tomita M."/>
            <person name="Numata K."/>
            <person name="Arakawa K."/>
        </authorList>
    </citation>
    <scope>NUCLEOTIDE SEQUENCE [LARGE SCALE GENOMIC DNA]</scope>
</reference>
<gene>
    <name evidence="2" type="ORF">EVAR_15932_1</name>
</gene>
<dbReference type="AlphaFoldDB" id="A0A4C1ULF9"/>
<feature type="compositionally biased region" description="Basic and acidic residues" evidence="1">
    <location>
        <begin position="62"/>
        <end position="71"/>
    </location>
</feature>
<name>A0A4C1ULF9_EUMVA</name>
<evidence type="ECO:0000256" key="1">
    <source>
        <dbReference type="SAM" id="MobiDB-lite"/>
    </source>
</evidence>
<organism evidence="2 3">
    <name type="scientific">Eumeta variegata</name>
    <name type="common">Bagworm moth</name>
    <name type="synonym">Eumeta japonica</name>
    <dbReference type="NCBI Taxonomy" id="151549"/>
    <lineage>
        <taxon>Eukaryota</taxon>
        <taxon>Metazoa</taxon>
        <taxon>Ecdysozoa</taxon>
        <taxon>Arthropoda</taxon>
        <taxon>Hexapoda</taxon>
        <taxon>Insecta</taxon>
        <taxon>Pterygota</taxon>
        <taxon>Neoptera</taxon>
        <taxon>Endopterygota</taxon>
        <taxon>Lepidoptera</taxon>
        <taxon>Glossata</taxon>
        <taxon>Ditrysia</taxon>
        <taxon>Tineoidea</taxon>
        <taxon>Psychidae</taxon>
        <taxon>Oiketicinae</taxon>
        <taxon>Eumeta</taxon>
    </lineage>
</organism>
<feature type="compositionally biased region" description="Basic and acidic residues" evidence="1">
    <location>
        <begin position="86"/>
        <end position="111"/>
    </location>
</feature>
<evidence type="ECO:0000313" key="2">
    <source>
        <dbReference type="EMBL" id="GBP27159.1"/>
    </source>
</evidence>
<sequence length="120" mass="13359">MEHRVHTKSGRARAANTALQGTACIGTARCRLLDRKGLVGCNKNCTIRNGKGRTGRTGRSGTSDRVRTARKDKSRRARSARKARRARTESKAPEDDEGYTRDDTTENKWRSQTDTGNLLL</sequence>